<proteinExistence type="predicted"/>
<dbReference type="EMBL" id="BMUT01000003">
    <property type="protein sequence ID" value="GGX74397.1"/>
    <property type="molecule type" value="Genomic_DNA"/>
</dbReference>
<keyword evidence="1" id="KW-0175">Coiled coil</keyword>
<dbReference type="Proteomes" id="UP000659223">
    <property type="component" value="Unassembled WGS sequence"/>
</dbReference>
<evidence type="ECO:0000256" key="1">
    <source>
        <dbReference type="SAM" id="Coils"/>
    </source>
</evidence>
<evidence type="ECO:0000256" key="2">
    <source>
        <dbReference type="SAM" id="MobiDB-lite"/>
    </source>
</evidence>
<protein>
    <submittedName>
        <fullName evidence="3">Uncharacterized protein</fullName>
    </submittedName>
</protein>
<evidence type="ECO:0000313" key="4">
    <source>
        <dbReference type="Proteomes" id="UP000659223"/>
    </source>
</evidence>
<name>A0ABQ2Y882_9ACTN</name>
<organism evidence="3 4">
    <name type="scientific">Streptomyces hiroshimensis</name>
    <dbReference type="NCBI Taxonomy" id="66424"/>
    <lineage>
        <taxon>Bacteria</taxon>
        <taxon>Bacillati</taxon>
        <taxon>Actinomycetota</taxon>
        <taxon>Actinomycetes</taxon>
        <taxon>Kitasatosporales</taxon>
        <taxon>Streptomycetaceae</taxon>
        <taxon>Streptomyces</taxon>
    </lineage>
</organism>
<dbReference type="RefSeq" id="WP_190021247.1">
    <property type="nucleotide sequence ID" value="NZ_BMUT01000003.1"/>
</dbReference>
<keyword evidence="4" id="KW-1185">Reference proteome</keyword>
<evidence type="ECO:0000313" key="3">
    <source>
        <dbReference type="EMBL" id="GGX74397.1"/>
    </source>
</evidence>
<sequence>MSSQPPLIVPVQVDAFLVNERVRNNQPHHRWYADFEQLDERQPPEPDPFQSAAGKPGLGVHVQWLLPDALRRGRQDGPAGKVEFPVVPNRWLVVRYSRPADRPDERPAVAGWVVDSDFLDYDDGTSAFLDPFADRPTPTYIGRAHDLADGPWSEPEGRRKFLTAVGPGLPTFATYQPYSENVFSLHDPLTGLPGPALLGYAVVGWYSDPEWDVLHAPPGGDVRALLDSLRWSTTDAAAAPARSFYAGTALGLHWDLKGDPPLPGKPDVRDVDVAVGHIVTDAETALVPPALNDPEAALLWEAFTYDLLDVLDDDGETALDQATRRTWFDAEPGGYSWRIVDRPAPADGAWPQRTPQQIAGERRWLAELNQVQEEHDAASRELAHVQRRLYGLWWLRGRPSRPTGWDAAYEAETRPEVTGTLAWQVRQQIDTVFGAGGLRSRIPWGDTAEDLDDAVRVYADEHGLAPGRELQRCADPAFHSTPDPSVIVRGAKLDRQLTDKNDLPCRVPAETVTGIRIGEETVRPPADVPAPALPQLPESGVLPALLGEFFLLDRAAVTPGSSPGTTALEEALAHEETHVEGAVGRWTRPWAQPWSPLHLIWRMKCYPTPYRSGDEDNWSFDGTRYRWNGRNVAPDGFVDGRALLNPLPSFNTRSRLAQHARTYRSGPVAELNALRGKTEEWDQLSQRILGVNDWLAQHSPATGIAPSSDDEDERELAQLVDNSRTRVSLSEVPDPGPASGSGSESRTAREFRPVRAGQIAFEELHVIDRFGQSLAVISPDNVERFRVERADSVTPGIPVIPDNAYRCIELPPRLLQPARLRFDYVSARDDHHRIDVDAGPREAAGESPVCGWLIVNHLSGALLVHAPDGGGLGEIRIVLDTAHRQVSTWYPLPGSAYPDPDPESESGRAFAADLPHLHGFVTELLRGGEPAFAQLLSVVDRAMSATAPGGDDDSLAALVGRPMALLRSRLRFELNGPAMTPSSWEDVISPPPVPEFTGYLWNVRLGAGDMLGDGLAGFFCGTDYTRLHAVPEPEPQATDAQYVVPIDGSEIVLPARPAAAPSPETRARDEETAAWVTLLADPWAAVHAVTDILPVGRLLLPPTWVREPLARMKLSFRMGPLLAGTRMVTDGQGGTPSEHVVTPGPSGWRGTWAWAEPAAASRAAVPVEGPGAWTVRPLTTPDAALALSDVTPAARTGFLQLSGALGETDESRQRPPAQGPAPTHGSTS</sequence>
<feature type="region of interest" description="Disordered" evidence="2">
    <location>
        <begin position="722"/>
        <end position="751"/>
    </location>
</feature>
<gene>
    <name evidence="3" type="ORF">GCM10010324_19670</name>
</gene>
<feature type="region of interest" description="Disordered" evidence="2">
    <location>
        <begin position="1204"/>
        <end position="1228"/>
    </location>
</feature>
<accession>A0ABQ2Y882</accession>
<reference evidence="4" key="1">
    <citation type="journal article" date="2019" name="Int. J. Syst. Evol. Microbiol.">
        <title>The Global Catalogue of Microorganisms (GCM) 10K type strain sequencing project: providing services to taxonomists for standard genome sequencing and annotation.</title>
        <authorList>
            <consortium name="The Broad Institute Genomics Platform"/>
            <consortium name="The Broad Institute Genome Sequencing Center for Infectious Disease"/>
            <person name="Wu L."/>
            <person name="Ma J."/>
        </authorList>
    </citation>
    <scope>NUCLEOTIDE SEQUENCE [LARGE SCALE GENOMIC DNA]</scope>
    <source>
        <strain evidence="4">JCM 4586</strain>
    </source>
</reference>
<comment type="caution">
    <text evidence="3">The sequence shown here is derived from an EMBL/GenBank/DDBJ whole genome shotgun (WGS) entry which is preliminary data.</text>
</comment>
<feature type="coiled-coil region" evidence="1">
    <location>
        <begin position="361"/>
        <end position="388"/>
    </location>
</feature>